<name>A0A0A9DPZ6_ARUDO</name>
<proteinExistence type="predicted"/>
<sequence length="59" mass="6902">MTHKLSHEESGYHSVHSILIYAQRSLVSSEILKSLCFLQCTHQSFSLPTHPSKWSYQRR</sequence>
<organism evidence="1">
    <name type="scientific">Arundo donax</name>
    <name type="common">Giant reed</name>
    <name type="synonym">Donax arundinaceus</name>
    <dbReference type="NCBI Taxonomy" id="35708"/>
    <lineage>
        <taxon>Eukaryota</taxon>
        <taxon>Viridiplantae</taxon>
        <taxon>Streptophyta</taxon>
        <taxon>Embryophyta</taxon>
        <taxon>Tracheophyta</taxon>
        <taxon>Spermatophyta</taxon>
        <taxon>Magnoliopsida</taxon>
        <taxon>Liliopsida</taxon>
        <taxon>Poales</taxon>
        <taxon>Poaceae</taxon>
        <taxon>PACMAD clade</taxon>
        <taxon>Arundinoideae</taxon>
        <taxon>Arundineae</taxon>
        <taxon>Arundo</taxon>
    </lineage>
</organism>
<reference evidence="1" key="2">
    <citation type="journal article" date="2015" name="Data Brief">
        <title>Shoot transcriptome of the giant reed, Arundo donax.</title>
        <authorList>
            <person name="Barrero R.A."/>
            <person name="Guerrero F.D."/>
            <person name="Moolhuijzen P."/>
            <person name="Goolsby J.A."/>
            <person name="Tidwell J."/>
            <person name="Bellgard S.E."/>
            <person name="Bellgard M.I."/>
        </authorList>
    </citation>
    <scope>NUCLEOTIDE SEQUENCE</scope>
    <source>
        <tissue evidence="1">Shoot tissue taken approximately 20 cm above the soil surface</tissue>
    </source>
</reference>
<reference evidence="1" key="1">
    <citation type="submission" date="2014-09" db="EMBL/GenBank/DDBJ databases">
        <authorList>
            <person name="Magalhaes I.L.F."/>
            <person name="Oliveira U."/>
            <person name="Santos F.R."/>
            <person name="Vidigal T.H.D.A."/>
            <person name="Brescovit A.D."/>
            <person name="Santos A.J."/>
        </authorList>
    </citation>
    <scope>NUCLEOTIDE SEQUENCE</scope>
    <source>
        <tissue evidence="1">Shoot tissue taken approximately 20 cm above the soil surface</tissue>
    </source>
</reference>
<protein>
    <submittedName>
        <fullName evidence="1">Uncharacterized protein</fullName>
    </submittedName>
</protein>
<dbReference type="AlphaFoldDB" id="A0A0A9DPZ6"/>
<accession>A0A0A9DPZ6</accession>
<dbReference type="EMBL" id="GBRH01208009">
    <property type="protein sequence ID" value="JAD89886.1"/>
    <property type="molecule type" value="Transcribed_RNA"/>
</dbReference>
<evidence type="ECO:0000313" key="1">
    <source>
        <dbReference type="EMBL" id="JAD89886.1"/>
    </source>
</evidence>